<dbReference type="OrthoDB" id="9679046at2"/>
<reference evidence="2" key="1">
    <citation type="submission" date="2017-01" db="EMBL/GenBank/DDBJ databases">
        <authorList>
            <person name="Varghese N."/>
            <person name="Submissions S."/>
        </authorList>
    </citation>
    <scope>NUCLEOTIDE SEQUENCE [LARGE SCALE GENOMIC DNA]</scope>
    <source>
        <strain evidence="2">DSM 45196</strain>
    </source>
</reference>
<evidence type="ECO:0000313" key="1">
    <source>
        <dbReference type="EMBL" id="SIS47999.1"/>
    </source>
</evidence>
<evidence type="ECO:0000313" key="2">
    <source>
        <dbReference type="Proteomes" id="UP000186795"/>
    </source>
</evidence>
<dbReference type="AlphaFoldDB" id="A0A1N7JFB3"/>
<name>A0A1N7JFB3_9BACL</name>
<dbReference type="Proteomes" id="UP000186795">
    <property type="component" value="Unassembled WGS sequence"/>
</dbReference>
<accession>A0A1N7JFB3</accession>
<proteinExistence type="predicted"/>
<protein>
    <submittedName>
        <fullName evidence="1">Uncharacterized protein</fullName>
    </submittedName>
</protein>
<dbReference type="RefSeq" id="WP_159439663.1">
    <property type="nucleotide sequence ID" value="NZ_CP048103.1"/>
</dbReference>
<organism evidence="1 2">
    <name type="scientific">Kroppenstedtia eburnea</name>
    <dbReference type="NCBI Taxonomy" id="714067"/>
    <lineage>
        <taxon>Bacteria</taxon>
        <taxon>Bacillati</taxon>
        <taxon>Bacillota</taxon>
        <taxon>Bacilli</taxon>
        <taxon>Bacillales</taxon>
        <taxon>Thermoactinomycetaceae</taxon>
        <taxon>Kroppenstedtia</taxon>
    </lineage>
</organism>
<gene>
    <name evidence="1" type="ORF">SAMN05421790_10223</name>
</gene>
<keyword evidence="2" id="KW-1185">Reference proteome</keyword>
<sequence length="57" mass="6543">MRLKQIKPMKFNQLATAQSFANRCQKIQMIILGDDDKFWVVSPREAKALETAGYQLA</sequence>
<dbReference type="EMBL" id="FTOD01000002">
    <property type="protein sequence ID" value="SIS47999.1"/>
    <property type="molecule type" value="Genomic_DNA"/>
</dbReference>